<dbReference type="EMBL" id="JAJSOF020000036">
    <property type="protein sequence ID" value="KAJ4429026.1"/>
    <property type="molecule type" value="Genomic_DNA"/>
</dbReference>
<feature type="region of interest" description="Disordered" evidence="1">
    <location>
        <begin position="180"/>
        <end position="233"/>
    </location>
</feature>
<sequence>MPCPSQTSGFNVPNYIRVKGCTRRDLIRNEDIRKELNIYNINEKVEDYKEKWKEHLSRMDNERIPALIQQYQPKGKRDVGRPRKRLAALVQAQDEGGLPNIGVARSAEVLDYPTLRSGVGSSLAWANYLVEFFRGCPQSEGEYQKDGENPHLLCFITVYFFTYNYLWVVRKIKQGEKVEYKKKNDKTRRRRRRQEDEDEGKGKEAKTRRKRAFNLRRNPGHGRRTGDRPVCIAGKPSGVVRRQACERASLSRRKSQRCCATRHANSEEKKELAESVAETKLPTEGCNERHGEREKSSGQKNIVMERRKNSLRRRDLNPGFQLYVLMLYPLSHTGYNPGVEQNRLILSSNSWVPSSGRPLHYVIDVRRRGCIRSASGFERASDRARGRRSKLRGALWGGARRREERRGETTTRWAAAERGKKRSSENKSLEAETSRVVFSGKCGLTNK</sequence>
<proteinExistence type="predicted"/>
<feature type="compositionally biased region" description="Basic residues" evidence="1">
    <location>
        <begin position="183"/>
        <end position="192"/>
    </location>
</feature>
<organism evidence="2 3">
    <name type="scientific">Periplaneta americana</name>
    <name type="common">American cockroach</name>
    <name type="synonym">Blatta americana</name>
    <dbReference type="NCBI Taxonomy" id="6978"/>
    <lineage>
        <taxon>Eukaryota</taxon>
        <taxon>Metazoa</taxon>
        <taxon>Ecdysozoa</taxon>
        <taxon>Arthropoda</taxon>
        <taxon>Hexapoda</taxon>
        <taxon>Insecta</taxon>
        <taxon>Pterygota</taxon>
        <taxon>Neoptera</taxon>
        <taxon>Polyneoptera</taxon>
        <taxon>Dictyoptera</taxon>
        <taxon>Blattodea</taxon>
        <taxon>Blattoidea</taxon>
        <taxon>Blattidae</taxon>
        <taxon>Blattinae</taxon>
        <taxon>Periplaneta</taxon>
    </lineage>
</organism>
<evidence type="ECO:0000256" key="1">
    <source>
        <dbReference type="SAM" id="MobiDB-lite"/>
    </source>
</evidence>
<feature type="region of interest" description="Disordered" evidence="1">
    <location>
        <begin position="400"/>
        <end position="433"/>
    </location>
</feature>
<evidence type="ECO:0000313" key="2">
    <source>
        <dbReference type="EMBL" id="KAJ4429026.1"/>
    </source>
</evidence>
<name>A0ABQ8S4T4_PERAM</name>
<dbReference type="Proteomes" id="UP001148838">
    <property type="component" value="Unassembled WGS sequence"/>
</dbReference>
<feature type="compositionally biased region" description="Basic residues" evidence="1">
    <location>
        <begin position="206"/>
        <end position="223"/>
    </location>
</feature>
<reference evidence="2 3" key="1">
    <citation type="journal article" date="2022" name="Allergy">
        <title>Genome assembly and annotation of Periplaneta americana reveal a comprehensive cockroach allergen profile.</title>
        <authorList>
            <person name="Wang L."/>
            <person name="Xiong Q."/>
            <person name="Saelim N."/>
            <person name="Wang L."/>
            <person name="Nong W."/>
            <person name="Wan A.T."/>
            <person name="Shi M."/>
            <person name="Liu X."/>
            <person name="Cao Q."/>
            <person name="Hui J.H.L."/>
            <person name="Sookrung N."/>
            <person name="Leung T.F."/>
            <person name="Tungtrongchitr A."/>
            <person name="Tsui S.K.W."/>
        </authorList>
    </citation>
    <scope>NUCLEOTIDE SEQUENCE [LARGE SCALE GENOMIC DNA]</scope>
    <source>
        <strain evidence="2">PWHHKU_190912</strain>
    </source>
</reference>
<comment type="caution">
    <text evidence="2">The sequence shown here is derived from an EMBL/GenBank/DDBJ whole genome shotgun (WGS) entry which is preliminary data.</text>
</comment>
<accession>A0ABQ8S4T4</accession>
<evidence type="ECO:0000313" key="3">
    <source>
        <dbReference type="Proteomes" id="UP001148838"/>
    </source>
</evidence>
<keyword evidence="3" id="KW-1185">Reference proteome</keyword>
<gene>
    <name evidence="2" type="ORF">ANN_26022</name>
</gene>
<protein>
    <submittedName>
        <fullName evidence="2">Uncharacterized protein</fullName>
    </submittedName>
</protein>